<evidence type="ECO:0000259" key="1">
    <source>
        <dbReference type="PROSITE" id="PS00028"/>
    </source>
</evidence>
<dbReference type="EMBL" id="CALOZG010000042">
    <property type="protein sequence ID" value="CAH4035395.1"/>
    <property type="molecule type" value="Genomic_DNA"/>
</dbReference>
<dbReference type="Proteomes" id="UP001152562">
    <property type="component" value="Unassembled WGS sequence"/>
</dbReference>
<reference evidence="2" key="1">
    <citation type="submission" date="2022-05" db="EMBL/GenBank/DDBJ databases">
        <authorList>
            <person name="Okamura Y."/>
        </authorList>
    </citation>
    <scope>NUCLEOTIDE SEQUENCE</scope>
</reference>
<feature type="domain" description="C2H2-type" evidence="1">
    <location>
        <begin position="194"/>
        <end position="216"/>
    </location>
</feature>
<accession>A0A9P0TU03</accession>
<proteinExistence type="predicted"/>
<organism evidence="2 3">
    <name type="scientific">Pieris brassicae</name>
    <name type="common">White butterfly</name>
    <name type="synonym">Large white butterfly</name>
    <dbReference type="NCBI Taxonomy" id="7116"/>
    <lineage>
        <taxon>Eukaryota</taxon>
        <taxon>Metazoa</taxon>
        <taxon>Ecdysozoa</taxon>
        <taxon>Arthropoda</taxon>
        <taxon>Hexapoda</taxon>
        <taxon>Insecta</taxon>
        <taxon>Pterygota</taxon>
        <taxon>Neoptera</taxon>
        <taxon>Endopterygota</taxon>
        <taxon>Lepidoptera</taxon>
        <taxon>Glossata</taxon>
        <taxon>Ditrysia</taxon>
        <taxon>Papilionoidea</taxon>
        <taxon>Pieridae</taxon>
        <taxon>Pierinae</taxon>
        <taxon>Pieris</taxon>
    </lineage>
</organism>
<evidence type="ECO:0000313" key="2">
    <source>
        <dbReference type="EMBL" id="CAH4035395.1"/>
    </source>
</evidence>
<gene>
    <name evidence="2" type="ORF">PIBRA_LOCUS11462</name>
</gene>
<keyword evidence="3" id="KW-1185">Reference proteome</keyword>
<protein>
    <recommendedName>
        <fullName evidence="1">C2H2-type domain-containing protein</fullName>
    </recommendedName>
</protein>
<feature type="domain" description="C2H2-type" evidence="1">
    <location>
        <begin position="23"/>
        <end position="45"/>
    </location>
</feature>
<dbReference type="InterPro" id="IPR013087">
    <property type="entry name" value="Znf_C2H2_type"/>
</dbReference>
<name>A0A9P0TU03_PIEBR</name>
<dbReference type="PROSITE" id="PS00028">
    <property type="entry name" value="ZINC_FINGER_C2H2_1"/>
    <property type="match status" value="2"/>
</dbReference>
<comment type="caution">
    <text evidence="2">The sequence shown here is derived from an EMBL/GenBank/DDBJ whole genome shotgun (WGS) entry which is preliminary data.</text>
</comment>
<dbReference type="SMART" id="SM00355">
    <property type="entry name" value="ZnF_C2H2"/>
    <property type="match status" value="3"/>
</dbReference>
<dbReference type="AlphaFoldDB" id="A0A9P0TU03"/>
<sequence>MTEVKFCSYFKNFILCGEIDFHCMLCQESFFYLDNVDKHLKWEKHRSLLKKQAYDERYKRDFLYKIRDDFYCEACNELTTEPKKHRQCSSHVAAKSVSKRPKFETMNYPIRRRSDGTVFIGDVRVTALEWHGNYGIDTDQYICFGCNEVIKKSDAQNHCKTKTHVDKMLACNVMTDYEEKPEFIRLIRPNLYHCAVCDLILPYWDNVREHISGLSHGARRRVSILPCNEASILRSMHGPTLDSNNSFKIHLKRLGLN</sequence>
<evidence type="ECO:0000313" key="3">
    <source>
        <dbReference type="Proteomes" id="UP001152562"/>
    </source>
</evidence>